<accession>A0A1C3KBG2</accession>
<evidence type="ECO:0000313" key="3">
    <source>
        <dbReference type="EMBL" id="SBT87725.1"/>
    </source>
</evidence>
<name>A0A1A8X3N5_PLAMA</name>
<proteinExistence type="predicted"/>
<dbReference type="EMBL" id="LT594628">
    <property type="protein sequence ID" value="SBT87725.1"/>
    <property type="molecule type" value="Genomic_DNA"/>
</dbReference>
<evidence type="ECO:0000313" key="5">
    <source>
        <dbReference type="Proteomes" id="UP000219799"/>
    </source>
</evidence>
<dbReference type="VEuPathDB" id="PlasmoDB:PmUG01_07018600"/>
<protein>
    <submittedName>
        <fullName evidence="1">Uncharacterized protein</fullName>
    </submittedName>
</protein>
<keyword evidence="6" id="KW-1185">Reference proteome</keyword>
<reference evidence="1" key="1">
    <citation type="submission" date="2016-05" db="EMBL/GenBank/DDBJ databases">
        <authorList>
            <person name="Lavstsen T."/>
            <person name="Jespersen J.S."/>
        </authorList>
    </citation>
    <scope>NUCLEOTIDE SEQUENCE [LARGE SCALE GENOMIC DNA]</scope>
</reference>
<dbReference type="Proteomes" id="UP000219813">
    <property type="component" value="Chromosome 7"/>
</dbReference>
<reference evidence="4" key="2">
    <citation type="submission" date="2016-05" db="EMBL/GenBank/DDBJ databases">
        <authorList>
            <person name="Naeem Raeece"/>
        </authorList>
    </citation>
    <scope>NUCLEOTIDE SEQUENCE [LARGE SCALE GENOMIC DNA]</scope>
</reference>
<dbReference type="OrthoDB" id="368960at2759"/>
<sequence>MSDENEQKKNILVQEMKDYKNSEKKFPELLRSCVMENVSDKQDAERFLKLFDDAYLKIMNLDELELLCSFILKKRNINVK</sequence>
<dbReference type="RefSeq" id="XP_028860657.1">
    <property type="nucleotide sequence ID" value="XM_029003916.1"/>
</dbReference>
<evidence type="ECO:0000313" key="1">
    <source>
        <dbReference type="EMBL" id="SBS99843.1"/>
    </source>
</evidence>
<gene>
    <name evidence="3" type="primary">PmUG01_07018600</name>
    <name evidence="2" type="synonym">PmlGA01_070009300</name>
    <name evidence="1" type="ORF">PMALA_072650</name>
    <name evidence="2" type="ORF">PMLGA01_070009300</name>
    <name evidence="3" type="ORF">PMUG01_07018600</name>
</gene>
<dbReference type="Proteomes" id="UP000078597">
    <property type="component" value="Unassembled WGS sequence"/>
</dbReference>
<dbReference type="OMA" id="QEMSEYK"/>
<dbReference type="EMBL" id="LT594495">
    <property type="protein sequence ID" value="SBT70846.1"/>
    <property type="molecule type" value="Genomic_DNA"/>
</dbReference>
<dbReference type="EMBL" id="FLQW01006044">
    <property type="protein sequence ID" value="SBS99843.1"/>
    <property type="molecule type" value="Genomic_DNA"/>
</dbReference>
<organism evidence="1 4">
    <name type="scientific">Plasmodium malariae</name>
    <dbReference type="NCBI Taxonomy" id="5858"/>
    <lineage>
        <taxon>Eukaryota</taxon>
        <taxon>Sar</taxon>
        <taxon>Alveolata</taxon>
        <taxon>Apicomplexa</taxon>
        <taxon>Aconoidasida</taxon>
        <taxon>Haemosporida</taxon>
        <taxon>Plasmodiidae</taxon>
        <taxon>Plasmodium</taxon>
        <taxon>Plasmodium (Plasmodium)</taxon>
    </lineage>
</organism>
<reference evidence="5 6" key="3">
    <citation type="submission" date="2016-06" db="EMBL/GenBank/DDBJ databases">
        <authorList>
            <consortium name="Pathogen Informatics"/>
        </authorList>
    </citation>
    <scope>NUCLEOTIDE SEQUENCE [LARGE SCALE GENOMIC DNA]</scope>
    <source>
        <strain evidence="2">PmlGA01</strain>
    </source>
</reference>
<evidence type="ECO:0000313" key="4">
    <source>
        <dbReference type="Proteomes" id="UP000078597"/>
    </source>
</evidence>
<dbReference type="AlphaFoldDB" id="A0A1A8X3N5"/>
<dbReference type="KEGG" id="pmal:PMUG01_07018600"/>
<dbReference type="Proteomes" id="UP000219799">
    <property type="component" value="Chromosome 7"/>
</dbReference>
<evidence type="ECO:0000313" key="6">
    <source>
        <dbReference type="Proteomes" id="UP000219813"/>
    </source>
</evidence>
<dbReference type="GeneID" id="39867750"/>
<accession>A0A1A8X3N5</accession>
<evidence type="ECO:0000313" key="2">
    <source>
        <dbReference type="EMBL" id="SBT70846.1"/>
    </source>
</evidence>